<dbReference type="Proteomes" id="UP000184050">
    <property type="component" value="Unassembled WGS sequence"/>
</dbReference>
<dbReference type="Pfam" id="PF04717">
    <property type="entry name" value="Phage_base_V"/>
    <property type="match status" value="1"/>
</dbReference>
<dbReference type="InterPro" id="IPR006533">
    <property type="entry name" value="T6SS_Vgr_RhsGE"/>
</dbReference>
<dbReference type="RefSeq" id="WP_073165665.1">
    <property type="nucleotide sequence ID" value="NZ_FQZE01000004.1"/>
</dbReference>
<evidence type="ECO:0000313" key="2">
    <source>
        <dbReference type="EMBL" id="SHI62578.1"/>
    </source>
</evidence>
<gene>
    <name evidence="2" type="ORF">SAMN05444280_10437</name>
</gene>
<dbReference type="SUPFAM" id="SSF69279">
    <property type="entry name" value="Phage tail proteins"/>
    <property type="match status" value="1"/>
</dbReference>
<name>A0A1M6CPE7_9BACT</name>
<keyword evidence="3" id="KW-1185">Reference proteome</keyword>
<dbReference type="OrthoDB" id="1907165at2"/>
<dbReference type="InterPro" id="IPR037026">
    <property type="entry name" value="Vgr_OB-fold_dom_sf"/>
</dbReference>
<protein>
    <submittedName>
        <fullName evidence="2">Rhs element Vgr protein</fullName>
    </submittedName>
</protein>
<dbReference type="AlphaFoldDB" id="A0A1M6CPE7"/>
<dbReference type="InterPro" id="IPR006531">
    <property type="entry name" value="Gp5/Vgr_OB"/>
</dbReference>
<evidence type="ECO:0000259" key="1">
    <source>
        <dbReference type="Pfam" id="PF04717"/>
    </source>
</evidence>
<feature type="domain" description="Gp5/Type VI secretion system Vgr protein OB-fold" evidence="1">
    <location>
        <begin position="377"/>
        <end position="450"/>
    </location>
</feature>
<proteinExistence type="predicted"/>
<dbReference type="Gene3D" id="2.40.50.230">
    <property type="entry name" value="Gp5 N-terminal domain"/>
    <property type="match status" value="1"/>
</dbReference>
<sequence length="581" mass="63234">MPEERVISTSRSADLITHKILVDGEEISGSIQVMNIAVEKEINRIPTAKIVLLDGDPAAQDFALSNKDLFIPGKKIEIKAGYHSDEETVFKGMVIKHNLKIRNNQSFLIVECKDEAVKMTVGRKSKYFYESTDSDIISEIIETYGLENEVESSNVTHKELVQYNVTDWDFCITRAQANGKVCIVDNGKLIFQKPDVSQAETETVSYGATLLDFDAEIDARNQFQKVTSFGWNAADQELLEMEANDPGISLNGNISANELSEVTGLQNLELKAGIGANNTALQEWADAKWLFNQMAKIRGRMKFQGIPGVKPGTLIKLQGVGERFSGKVYISAVRHQITEGNWTVDAEFGINPKWFTESHSINDLPAAGLMAAVNGLQIGIVTQLENDPDGEDRILVRLPVIDGQDQGIWARIASLDAGENRGAFFRPEIDDEVIVGFINEDPNDAVVLGMMNSSAKPAPLTASDDNHEKGFVTRSGMKFIFNDDKKSVVLETPGGKKVVIDDDAGIIELEDENSNKITLDSGGIVFDSPADISIKSTGDVNIEGTNVTVTANAQFKAEGTAGAEVSSSATAVIKGSVVQIN</sequence>
<dbReference type="SUPFAM" id="SSF69255">
    <property type="entry name" value="gp5 N-terminal domain-like"/>
    <property type="match status" value="1"/>
</dbReference>
<accession>A0A1M6CPE7</accession>
<dbReference type="EMBL" id="FQZE01000004">
    <property type="protein sequence ID" value="SHI62578.1"/>
    <property type="molecule type" value="Genomic_DNA"/>
</dbReference>
<dbReference type="NCBIfam" id="TIGR01646">
    <property type="entry name" value="vgr_GE"/>
    <property type="match status" value="1"/>
</dbReference>
<evidence type="ECO:0000313" key="3">
    <source>
        <dbReference type="Proteomes" id="UP000184050"/>
    </source>
</evidence>
<dbReference type="STRING" id="1168035.SAMN05444280_10437"/>
<reference evidence="2 3" key="1">
    <citation type="submission" date="2016-11" db="EMBL/GenBank/DDBJ databases">
        <authorList>
            <person name="Jaros S."/>
            <person name="Januszkiewicz K."/>
            <person name="Wedrychowicz H."/>
        </authorList>
    </citation>
    <scope>NUCLEOTIDE SEQUENCE [LARGE SCALE GENOMIC DNA]</scope>
    <source>
        <strain evidence="2 3">DSM 27063</strain>
    </source>
</reference>
<organism evidence="2 3">
    <name type="scientific">Tangfeifania diversioriginum</name>
    <dbReference type="NCBI Taxonomy" id="1168035"/>
    <lineage>
        <taxon>Bacteria</taxon>
        <taxon>Pseudomonadati</taxon>
        <taxon>Bacteroidota</taxon>
        <taxon>Bacteroidia</taxon>
        <taxon>Marinilabiliales</taxon>
        <taxon>Prolixibacteraceae</taxon>
        <taxon>Tangfeifania</taxon>
    </lineage>
</organism>